<dbReference type="GO" id="GO:0016594">
    <property type="term" value="F:glycine binding"/>
    <property type="evidence" value="ECO:0007669"/>
    <property type="project" value="TreeGrafter"/>
</dbReference>
<dbReference type="EC" id="1.4.4.2" evidence="1"/>
<dbReference type="SUPFAM" id="SSF53383">
    <property type="entry name" value="PLP-dependent transferases"/>
    <property type="match status" value="1"/>
</dbReference>
<evidence type="ECO:0000256" key="3">
    <source>
        <dbReference type="ARBA" id="ARBA00023002"/>
    </source>
</evidence>
<dbReference type="InterPro" id="IPR049316">
    <property type="entry name" value="GDC-P_C"/>
</dbReference>
<dbReference type="InterPro" id="IPR015421">
    <property type="entry name" value="PyrdxlP-dep_Trfase_major"/>
</dbReference>
<proteinExistence type="predicted"/>
<dbReference type="GO" id="GO:0005960">
    <property type="term" value="C:glycine cleavage complex"/>
    <property type="evidence" value="ECO:0007669"/>
    <property type="project" value="TreeGrafter"/>
</dbReference>
<feature type="domain" description="Glycine dehydrogenase C-terminal" evidence="5">
    <location>
        <begin position="360"/>
        <end position="456"/>
    </location>
</feature>
<accession>A0A7C1E3V7</accession>
<comment type="catalytic activity">
    <reaction evidence="4">
        <text>N(6)-[(R)-lipoyl]-L-lysyl-[glycine-cleavage complex H protein] + glycine + H(+) = N(6)-[(R)-S(8)-aminomethyldihydrolipoyl]-L-lysyl-[glycine-cleavage complex H protein] + CO2</text>
        <dbReference type="Rhea" id="RHEA:24304"/>
        <dbReference type="Rhea" id="RHEA-COMP:10494"/>
        <dbReference type="Rhea" id="RHEA-COMP:10495"/>
        <dbReference type="ChEBI" id="CHEBI:15378"/>
        <dbReference type="ChEBI" id="CHEBI:16526"/>
        <dbReference type="ChEBI" id="CHEBI:57305"/>
        <dbReference type="ChEBI" id="CHEBI:83099"/>
        <dbReference type="ChEBI" id="CHEBI:83143"/>
        <dbReference type="EC" id="1.4.4.2"/>
    </reaction>
</comment>
<dbReference type="InterPro" id="IPR015422">
    <property type="entry name" value="PyrdxlP-dep_Trfase_small"/>
</dbReference>
<dbReference type="GO" id="GO:0005829">
    <property type="term" value="C:cytosol"/>
    <property type="evidence" value="ECO:0007669"/>
    <property type="project" value="TreeGrafter"/>
</dbReference>
<dbReference type="PANTHER" id="PTHR11773">
    <property type="entry name" value="GLYCINE DEHYDROGENASE, DECARBOXYLATING"/>
    <property type="match status" value="1"/>
</dbReference>
<dbReference type="Pfam" id="PF21478">
    <property type="entry name" value="GcvP2_C"/>
    <property type="match status" value="1"/>
</dbReference>
<dbReference type="GO" id="GO:0019464">
    <property type="term" value="P:glycine decarboxylation via glycine cleavage system"/>
    <property type="evidence" value="ECO:0007669"/>
    <property type="project" value="TreeGrafter"/>
</dbReference>
<comment type="caution">
    <text evidence="6">The sequence shown here is derived from an EMBL/GenBank/DDBJ whole genome shotgun (WGS) entry which is preliminary data.</text>
</comment>
<keyword evidence="2" id="KW-0663">Pyridoxal phosphate</keyword>
<sequence length="505" mass="55147">MVFRQAVWDEPLTFEYPNGEKTGFAPLSREDLEEINKAKEKLGALYRERLNIPNLSELEVVRHFTRLTQMSFGVDTGPVPLGSCTMKYNPRLGWKLSSHPSVTSVHPEMIRAGLADGLLEIAYYVQETLKAITGMDECSLQPPAGASGELAGVLMIKAYLRDKGEQSRDEMLVADSAHGTNPASSAMGGFKVIRVPTNQEGLVDIDALRSVAGDRTAGFMLTNPNTLGLFESGIEEIASIVHSVGGYLYYDGANLNGILGIARPGDMGFDIVHLNLHKTFSSPHGGGGPGAGVICARGSLKEYLPGYVIRRDSDGKLSLHRMPRSIGDMATYYASFTGVIYTYVFLLGHGERGLREVAINAILNTNYLISLLHGVRGLSLPYRSDVPRLHEVVFSVRDLVKETGVGAGDIAKYLLDKGLHAPTIYFPLIVEEALMIEMTETESAEVVEEYAKAIKEAVELAYRSPSVLQSSPMNTSVKRLDAVRANHPKTMAPSYKVEKIVKNIQ</sequence>
<evidence type="ECO:0000259" key="5">
    <source>
        <dbReference type="Pfam" id="PF21478"/>
    </source>
</evidence>
<name>A0A7C1E3V7_9CREN</name>
<dbReference type="EMBL" id="DSDY01000093">
    <property type="protein sequence ID" value="HDS10535.1"/>
    <property type="molecule type" value="Genomic_DNA"/>
</dbReference>
<dbReference type="Gene3D" id="6.20.440.10">
    <property type="match status" value="1"/>
</dbReference>
<dbReference type="Gene3D" id="3.90.1150.10">
    <property type="entry name" value="Aspartate Aminotransferase, domain 1"/>
    <property type="match status" value="1"/>
</dbReference>
<evidence type="ECO:0000256" key="1">
    <source>
        <dbReference type="ARBA" id="ARBA00012134"/>
    </source>
</evidence>
<dbReference type="PANTHER" id="PTHR11773:SF1">
    <property type="entry name" value="GLYCINE DEHYDROGENASE (DECARBOXYLATING), MITOCHONDRIAL"/>
    <property type="match status" value="1"/>
</dbReference>
<evidence type="ECO:0000256" key="2">
    <source>
        <dbReference type="ARBA" id="ARBA00022898"/>
    </source>
</evidence>
<dbReference type="InterPro" id="IPR020581">
    <property type="entry name" value="GDC_P"/>
</dbReference>
<dbReference type="GO" id="GO:0030170">
    <property type="term" value="F:pyridoxal phosphate binding"/>
    <property type="evidence" value="ECO:0007669"/>
    <property type="project" value="TreeGrafter"/>
</dbReference>
<dbReference type="InterPro" id="IPR015424">
    <property type="entry name" value="PyrdxlP-dep_Trfase"/>
</dbReference>
<dbReference type="FunFam" id="3.40.640.10:FF:000224">
    <property type="entry name" value="Probable glycine dehydrogenase (decarboxylating) subunit 2"/>
    <property type="match status" value="1"/>
</dbReference>
<dbReference type="AlphaFoldDB" id="A0A7C1E3V7"/>
<organism evidence="6">
    <name type="scientific">Fervidicoccus fontis</name>
    <dbReference type="NCBI Taxonomy" id="683846"/>
    <lineage>
        <taxon>Archaea</taxon>
        <taxon>Thermoproteota</taxon>
        <taxon>Thermoprotei</taxon>
        <taxon>Fervidicoccales</taxon>
        <taxon>Fervidicoccaceae</taxon>
        <taxon>Fervidicoccus</taxon>
    </lineage>
</organism>
<reference evidence="6" key="1">
    <citation type="journal article" date="2020" name="mSystems">
        <title>Genome- and Community-Level Interaction Insights into Carbon Utilization and Element Cycling Functions of Hydrothermarchaeota in Hydrothermal Sediment.</title>
        <authorList>
            <person name="Zhou Z."/>
            <person name="Liu Y."/>
            <person name="Xu W."/>
            <person name="Pan J."/>
            <person name="Luo Z.H."/>
            <person name="Li M."/>
        </authorList>
    </citation>
    <scope>NUCLEOTIDE SEQUENCE [LARGE SCALE GENOMIC DNA]</scope>
    <source>
        <strain evidence="6">SpSt-123</strain>
    </source>
</reference>
<dbReference type="Gene3D" id="3.40.640.10">
    <property type="entry name" value="Type I PLP-dependent aspartate aminotransferase-like (Major domain)"/>
    <property type="match status" value="1"/>
</dbReference>
<evidence type="ECO:0000313" key="6">
    <source>
        <dbReference type="EMBL" id="HDS10535.1"/>
    </source>
</evidence>
<dbReference type="NCBIfam" id="NF003346">
    <property type="entry name" value="PRK04366.1"/>
    <property type="match status" value="1"/>
</dbReference>
<protein>
    <recommendedName>
        <fullName evidence="1">glycine dehydrogenase (aminomethyl-transferring)</fullName>
        <ecNumber evidence="1">1.4.4.2</ecNumber>
    </recommendedName>
</protein>
<keyword evidence="3" id="KW-0560">Oxidoreductase</keyword>
<dbReference type="GO" id="GO:0004375">
    <property type="term" value="F:glycine dehydrogenase (decarboxylating) activity"/>
    <property type="evidence" value="ECO:0007669"/>
    <property type="project" value="UniProtKB-EC"/>
</dbReference>
<evidence type="ECO:0000256" key="4">
    <source>
        <dbReference type="ARBA" id="ARBA00049026"/>
    </source>
</evidence>
<gene>
    <name evidence="6" type="ORF">ENO04_02780</name>
</gene>